<dbReference type="Gene3D" id="3.40.630.30">
    <property type="match status" value="1"/>
</dbReference>
<dbReference type="InterPro" id="IPR000182">
    <property type="entry name" value="GNAT_dom"/>
</dbReference>
<dbReference type="InterPro" id="IPR016181">
    <property type="entry name" value="Acyl_CoA_acyltransferase"/>
</dbReference>
<dbReference type="Proteomes" id="UP001596303">
    <property type="component" value="Unassembled WGS sequence"/>
</dbReference>
<keyword evidence="2" id="KW-0012">Acyltransferase</keyword>
<evidence type="ECO:0000259" key="1">
    <source>
        <dbReference type="PROSITE" id="PS51186"/>
    </source>
</evidence>
<dbReference type="SUPFAM" id="SSF55729">
    <property type="entry name" value="Acyl-CoA N-acyltransferases (Nat)"/>
    <property type="match status" value="1"/>
</dbReference>
<comment type="caution">
    <text evidence="2">The sequence shown here is derived from an EMBL/GenBank/DDBJ whole genome shotgun (WGS) entry which is preliminary data.</text>
</comment>
<dbReference type="Pfam" id="PF13302">
    <property type="entry name" value="Acetyltransf_3"/>
    <property type="match status" value="1"/>
</dbReference>
<evidence type="ECO:0000313" key="2">
    <source>
        <dbReference type="EMBL" id="MFC6199380.1"/>
    </source>
</evidence>
<evidence type="ECO:0000313" key="3">
    <source>
        <dbReference type="Proteomes" id="UP001596303"/>
    </source>
</evidence>
<accession>A0ABW1SCW5</accession>
<dbReference type="GO" id="GO:0016746">
    <property type="term" value="F:acyltransferase activity"/>
    <property type="evidence" value="ECO:0007669"/>
    <property type="project" value="UniProtKB-KW"/>
</dbReference>
<proteinExistence type="predicted"/>
<dbReference type="RefSeq" id="WP_377380386.1">
    <property type="nucleotide sequence ID" value="NZ_JBHSSW010000028.1"/>
</dbReference>
<dbReference type="EC" id="2.3.-.-" evidence="2"/>
<dbReference type="PROSITE" id="PS51186">
    <property type="entry name" value="GNAT"/>
    <property type="match status" value="1"/>
</dbReference>
<keyword evidence="2" id="KW-0808">Transferase</keyword>
<reference evidence="3" key="1">
    <citation type="journal article" date="2019" name="Int. J. Syst. Evol. Microbiol.">
        <title>The Global Catalogue of Microorganisms (GCM) 10K type strain sequencing project: providing services to taxonomists for standard genome sequencing and annotation.</title>
        <authorList>
            <consortium name="The Broad Institute Genomics Platform"/>
            <consortium name="The Broad Institute Genome Sequencing Center for Infectious Disease"/>
            <person name="Wu L."/>
            <person name="Ma J."/>
        </authorList>
    </citation>
    <scope>NUCLEOTIDE SEQUENCE [LARGE SCALE GENOMIC DNA]</scope>
    <source>
        <strain evidence="3">CGMCC-1.15741</strain>
    </source>
</reference>
<name>A0ABW1SCW5_9PROT</name>
<protein>
    <submittedName>
        <fullName evidence="2">GNAT family N-acetyltransferase</fullName>
        <ecNumber evidence="2">2.3.-.-</ecNumber>
    </submittedName>
</protein>
<sequence>MLKTLTTERLVLRPIVTADTQWITDTVQAPEIYRNVARIPAQQSFEETEAFVKSTKEGAETATDMVRMVECDDERIGVIGLNRTHALEPFTLGYWFHPDVWGNGYATEAASAVMDWADGFATPRYYVSGHFADNPASGAVLRKLGFLPCWRAPVFCQGREEKVDHLYMSRMAE</sequence>
<feature type="domain" description="N-acetyltransferase" evidence="1">
    <location>
        <begin position="10"/>
        <end position="173"/>
    </location>
</feature>
<organism evidence="2 3">
    <name type="scientific">Ponticaulis profundi</name>
    <dbReference type="NCBI Taxonomy" id="2665222"/>
    <lineage>
        <taxon>Bacteria</taxon>
        <taxon>Pseudomonadati</taxon>
        <taxon>Pseudomonadota</taxon>
        <taxon>Alphaproteobacteria</taxon>
        <taxon>Hyphomonadales</taxon>
        <taxon>Hyphomonadaceae</taxon>
        <taxon>Ponticaulis</taxon>
    </lineage>
</organism>
<keyword evidence="3" id="KW-1185">Reference proteome</keyword>
<dbReference type="EMBL" id="JBHSSW010000028">
    <property type="protein sequence ID" value="MFC6199380.1"/>
    <property type="molecule type" value="Genomic_DNA"/>
</dbReference>
<gene>
    <name evidence="2" type="ORF">ACFQDM_14935</name>
</gene>
<dbReference type="InterPro" id="IPR051531">
    <property type="entry name" value="N-acetyltransferase"/>
</dbReference>
<dbReference type="PANTHER" id="PTHR43792">
    <property type="entry name" value="GNAT FAMILY, PUTATIVE (AFU_ORTHOLOGUE AFUA_3G00765)-RELATED-RELATED"/>
    <property type="match status" value="1"/>
</dbReference>